<sequence>MGRDNTIMLYPKLLLRLPDLRELNDYPLLDYNLRLGTGSATDSTETVFAEDRFMFSRSEKTSVVLAIQKGTTDPWIRVGLQTSSEVSSARVPWSLVRDVLRLQHRLFLRRRVQF</sequence>
<comment type="caution">
    <text evidence="1">The sequence shown here is derived from an EMBL/GenBank/DDBJ whole genome shotgun (WGS) entry which is preliminary data.</text>
</comment>
<gene>
    <name evidence="1" type="ORF">CEXT_158981</name>
</gene>
<accession>A0AAV4XP68</accession>
<dbReference type="AlphaFoldDB" id="A0AAV4XP68"/>
<proteinExistence type="predicted"/>
<protein>
    <submittedName>
        <fullName evidence="1">Uncharacterized protein</fullName>
    </submittedName>
</protein>
<evidence type="ECO:0000313" key="2">
    <source>
        <dbReference type="Proteomes" id="UP001054945"/>
    </source>
</evidence>
<organism evidence="1 2">
    <name type="scientific">Caerostris extrusa</name>
    <name type="common">Bark spider</name>
    <name type="synonym">Caerostris bankana</name>
    <dbReference type="NCBI Taxonomy" id="172846"/>
    <lineage>
        <taxon>Eukaryota</taxon>
        <taxon>Metazoa</taxon>
        <taxon>Ecdysozoa</taxon>
        <taxon>Arthropoda</taxon>
        <taxon>Chelicerata</taxon>
        <taxon>Arachnida</taxon>
        <taxon>Araneae</taxon>
        <taxon>Araneomorphae</taxon>
        <taxon>Entelegynae</taxon>
        <taxon>Araneoidea</taxon>
        <taxon>Araneidae</taxon>
        <taxon>Caerostris</taxon>
    </lineage>
</organism>
<dbReference type="EMBL" id="BPLR01018093">
    <property type="protein sequence ID" value="GIY96821.1"/>
    <property type="molecule type" value="Genomic_DNA"/>
</dbReference>
<name>A0AAV4XP68_CAEEX</name>
<evidence type="ECO:0000313" key="1">
    <source>
        <dbReference type="EMBL" id="GIY96821.1"/>
    </source>
</evidence>
<dbReference type="Proteomes" id="UP001054945">
    <property type="component" value="Unassembled WGS sequence"/>
</dbReference>
<keyword evidence="2" id="KW-1185">Reference proteome</keyword>
<reference evidence="1 2" key="1">
    <citation type="submission" date="2021-06" db="EMBL/GenBank/DDBJ databases">
        <title>Caerostris extrusa draft genome.</title>
        <authorList>
            <person name="Kono N."/>
            <person name="Arakawa K."/>
        </authorList>
    </citation>
    <scope>NUCLEOTIDE SEQUENCE [LARGE SCALE GENOMIC DNA]</scope>
</reference>